<accession>A0A0P6YDN8</accession>
<evidence type="ECO:0008006" key="3">
    <source>
        <dbReference type="Google" id="ProtNLM"/>
    </source>
</evidence>
<dbReference type="AlphaFoldDB" id="A0A0P6YDN8"/>
<protein>
    <recommendedName>
        <fullName evidence="3">Terpene synthase</fullName>
    </recommendedName>
</protein>
<keyword evidence="2" id="KW-1185">Reference proteome</keyword>
<comment type="caution">
    <text evidence="1">The sequence shown here is derived from an EMBL/GenBank/DDBJ whole genome shotgun (WGS) entry which is preliminary data.</text>
</comment>
<dbReference type="OrthoDB" id="3321017at2"/>
<reference evidence="1 2" key="1">
    <citation type="submission" date="2015-07" db="EMBL/GenBank/DDBJ databases">
        <title>Whole genome sequence of Herpetosiphon geysericola DSM 7119.</title>
        <authorList>
            <person name="Hemp J."/>
            <person name="Ward L.M."/>
            <person name="Pace L.A."/>
            <person name="Fischer W.W."/>
        </authorList>
    </citation>
    <scope>NUCLEOTIDE SEQUENCE [LARGE SCALE GENOMIC DNA]</scope>
    <source>
        <strain evidence="1 2">DSM 7119</strain>
    </source>
</reference>
<organism evidence="1 2">
    <name type="scientific">Herpetosiphon geysericola</name>
    <dbReference type="NCBI Taxonomy" id="70996"/>
    <lineage>
        <taxon>Bacteria</taxon>
        <taxon>Bacillati</taxon>
        <taxon>Chloroflexota</taxon>
        <taxon>Chloroflexia</taxon>
        <taxon>Herpetosiphonales</taxon>
        <taxon>Herpetosiphonaceae</taxon>
        <taxon>Herpetosiphon</taxon>
    </lineage>
</organism>
<evidence type="ECO:0000313" key="1">
    <source>
        <dbReference type="EMBL" id="KPL90201.1"/>
    </source>
</evidence>
<dbReference type="RefSeq" id="WP_054533976.1">
    <property type="nucleotide sequence ID" value="NZ_LGKP01000013.1"/>
</dbReference>
<name>A0A0P6YDN8_9CHLR</name>
<sequence>MTMLQTCLVSYRTFLQRLPPSQYTDFCRWVLQPTNPLLTEFLHLSSLTQMCSLFTYLYGPATNDLAHWDHLCAEFSSLLLYQRYEVVSDNLAMGLALSAAAHGEVVTTFNTMLIDVLTDTAPIALPRLQQIVAAVPWLDQHLAAERYRAIVQAFRADADLEAWVALSANIVACRDVLSQILHPVANARIRQSLIARYYAMNTLCSPGVRSIEELLALQTATMLVIPTLEYCVNLWSQIYLDDRTDQNRIATDPKLRMLINDANSLVRCLNDCGPLLLSADAQTIAQHYRHLHQSVPAHDDEDWLAWFVRAADRVPHFFRLHKDVAFREFNLLFAGLTAEQPIPSVIEQLISNTQTIAQHYQIILRHFEAASQQLNQTPLYSIPVGIITRMVTFHQQLYANHYGDIMGEYAVAAG</sequence>
<gene>
    <name evidence="1" type="ORF">SE18_08340</name>
</gene>
<dbReference type="EMBL" id="LGKP01000013">
    <property type="protein sequence ID" value="KPL90201.1"/>
    <property type="molecule type" value="Genomic_DNA"/>
</dbReference>
<dbReference type="Proteomes" id="UP000050277">
    <property type="component" value="Unassembled WGS sequence"/>
</dbReference>
<proteinExistence type="predicted"/>
<evidence type="ECO:0000313" key="2">
    <source>
        <dbReference type="Proteomes" id="UP000050277"/>
    </source>
</evidence>